<dbReference type="EMBL" id="ABEU02000002">
    <property type="protein sequence ID" value="PNR59319.1"/>
    <property type="molecule type" value="Genomic_DNA"/>
</dbReference>
<organism evidence="1">
    <name type="scientific">Physcomitrium patens</name>
    <name type="common">Spreading-leaved earth moss</name>
    <name type="synonym">Physcomitrella patens</name>
    <dbReference type="NCBI Taxonomy" id="3218"/>
    <lineage>
        <taxon>Eukaryota</taxon>
        <taxon>Viridiplantae</taxon>
        <taxon>Streptophyta</taxon>
        <taxon>Embryophyta</taxon>
        <taxon>Bryophyta</taxon>
        <taxon>Bryophytina</taxon>
        <taxon>Bryopsida</taxon>
        <taxon>Funariidae</taxon>
        <taxon>Funariales</taxon>
        <taxon>Funariaceae</taxon>
        <taxon>Physcomitrium</taxon>
    </lineage>
</organism>
<gene>
    <name evidence="1" type="ORF">PHYPA_002110</name>
</gene>
<dbReference type="InParanoid" id="A0A2K1KZX2"/>
<reference evidence="1 3" key="2">
    <citation type="journal article" date="2018" name="Plant J.">
        <title>The Physcomitrella patens chromosome-scale assembly reveals moss genome structure and evolution.</title>
        <authorList>
            <person name="Lang D."/>
            <person name="Ullrich K.K."/>
            <person name="Murat F."/>
            <person name="Fuchs J."/>
            <person name="Jenkins J."/>
            <person name="Haas F.B."/>
            <person name="Piednoel M."/>
            <person name="Gundlach H."/>
            <person name="Van Bel M."/>
            <person name="Meyberg R."/>
            <person name="Vives C."/>
            <person name="Morata J."/>
            <person name="Symeonidi A."/>
            <person name="Hiss M."/>
            <person name="Muchero W."/>
            <person name="Kamisugi Y."/>
            <person name="Saleh O."/>
            <person name="Blanc G."/>
            <person name="Decker E.L."/>
            <person name="van Gessel N."/>
            <person name="Grimwood J."/>
            <person name="Hayes R.D."/>
            <person name="Graham S.W."/>
            <person name="Gunter L.E."/>
            <person name="McDaniel S.F."/>
            <person name="Hoernstein S.N.W."/>
            <person name="Larsson A."/>
            <person name="Li F.W."/>
            <person name="Perroud P.F."/>
            <person name="Phillips J."/>
            <person name="Ranjan P."/>
            <person name="Rokshar D.S."/>
            <person name="Rothfels C.J."/>
            <person name="Schneider L."/>
            <person name="Shu S."/>
            <person name="Stevenson D.W."/>
            <person name="Thummler F."/>
            <person name="Tillich M."/>
            <person name="Villarreal Aguilar J.C."/>
            <person name="Widiez T."/>
            <person name="Wong G.K."/>
            <person name="Wymore A."/>
            <person name="Zhang Y."/>
            <person name="Zimmer A.D."/>
            <person name="Quatrano R.S."/>
            <person name="Mayer K.F.X."/>
            <person name="Goodstein D."/>
            <person name="Casacuberta J.M."/>
            <person name="Vandepoele K."/>
            <person name="Reski R."/>
            <person name="Cuming A.C."/>
            <person name="Tuskan G.A."/>
            <person name="Maumus F."/>
            <person name="Salse J."/>
            <person name="Schmutz J."/>
            <person name="Rensing S.A."/>
        </authorList>
    </citation>
    <scope>NUCLEOTIDE SEQUENCE [LARGE SCALE GENOMIC DNA]</scope>
    <source>
        <strain evidence="2 3">cv. Gransden 2004</strain>
    </source>
</reference>
<dbReference type="EnsemblPlants" id="Pp3c2_2735V3.1">
    <property type="protein sequence ID" value="Pp3c2_2735V3.1"/>
    <property type="gene ID" value="Pp3c2_2735"/>
</dbReference>
<reference evidence="2" key="3">
    <citation type="submission" date="2020-12" db="UniProtKB">
        <authorList>
            <consortium name="EnsemblPlants"/>
        </authorList>
    </citation>
    <scope>IDENTIFICATION</scope>
</reference>
<evidence type="ECO:0000313" key="3">
    <source>
        <dbReference type="Proteomes" id="UP000006727"/>
    </source>
</evidence>
<reference evidence="1 3" key="1">
    <citation type="journal article" date="2008" name="Science">
        <title>The Physcomitrella genome reveals evolutionary insights into the conquest of land by plants.</title>
        <authorList>
            <person name="Rensing S."/>
            <person name="Lang D."/>
            <person name="Zimmer A."/>
            <person name="Terry A."/>
            <person name="Salamov A."/>
            <person name="Shapiro H."/>
            <person name="Nishiyama T."/>
            <person name="Perroud P.-F."/>
            <person name="Lindquist E."/>
            <person name="Kamisugi Y."/>
            <person name="Tanahashi T."/>
            <person name="Sakakibara K."/>
            <person name="Fujita T."/>
            <person name="Oishi K."/>
            <person name="Shin-I T."/>
            <person name="Kuroki Y."/>
            <person name="Toyoda A."/>
            <person name="Suzuki Y."/>
            <person name="Hashimoto A."/>
            <person name="Yamaguchi K."/>
            <person name="Sugano A."/>
            <person name="Kohara Y."/>
            <person name="Fujiyama A."/>
            <person name="Anterola A."/>
            <person name="Aoki S."/>
            <person name="Ashton N."/>
            <person name="Barbazuk W.B."/>
            <person name="Barker E."/>
            <person name="Bennetzen J."/>
            <person name="Bezanilla M."/>
            <person name="Blankenship R."/>
            <person name="Cho S.H."/>
            <person name="Dutcher S."/>
            <person name="Estelle M."/>
            <person name="Fawcett J.A."/>
            <person name="Gundlach H."/>
            <person name="Hanada K."/>
            <person name="Heyl A."/>
            <person name="Hicks K.A."/>
            <person name="Hugh J."/>
            <person name="Lohr M."/>
            <person name="Mayer K."/>
            <person name="Melkozernov A."/>
            <person name="Murata T."/>
            <person name="Nelson D."/>
            <person name="Pils B."/>
            <person name="Prigge M."/>
            <person name="Reiss B."/>
            <person name="Renner T."/>
            <person name="Rombauts S."/>
            <person name="Rushton P."/>
            <person name="Sanderfoot A."/>
            <person name="Schween G."/>
            <person name="Shiu S.-H."/>
            <person name="Stueber K."/>
            <person name="Theodoulou F.L."/>
            <person name="Tu H."/>
            <person name="Van de Peer Y."/>
            <person name="Verrier P.J."/>
            <person name="Waters E."/>
            <person name="Wood A."/>
            <person name="Yang L."/>
            <person name="Cove D."/>
            <person name="Cuming A."/>
            <person name="Hasebe M."/>
            <person name="Lucas S."/>
            <person name="Mishler D.B."/>
            <person name="Reski R."/>
            <person name="Grigoriev I."/>
            <person name="Quatrano R.S."/>
            <person name="Boore J.L."/>
        </authorList>
    </citation>
    <scope>NUCLEOTIDE SEQUENCE [LARGE SCALE GENOMIC DNA]</scope>
    <source>
        <strain evidence="2 3">cv. Gransden 2004</strain>
    </source>
</reference>
<evidence type="ECO:0000313" key="1">
    <source>
        <dbReference type="EMBL" id="PNR59319.1"/>
    </source>
</evidence>
<protein>
    <submittedName>
        <fullName evidence="1 2">Uncharacterized protein</fullName>
    </submittedName>
</protein>
<accession>A0A2K1KZX2</accession>
<dbReference type="Proteomes" id="UP000006727">
    <property type="component" value="Chromosome 2"/>
</dbReference>
<keyword evidence="3" id="KW-1185">Reference proteome</keyword>
<name>A0A2K1KZX2_PHYPA</name>
<evidence type="ECO:0000313" key="2">
    <source>
        <dbReference type="EnsemblPlants" id="Pp3c2_2735V3.1"/>
    </source>
</evidence>
<dbReference type="Gramene" id="Pp3c2_2735V3.1">
    <property type="protein sequence ID" value="Pp3c2_2735V3.1"/>
    <property type="gene ID" value="Pp3c2_2735"/>
</dbReference>
<dbReference type="AlphaFoldDB" id="A0A2K1KZX2"/>
<proteinExistence type="predicted"/>
<sequence length="90" mass="9942">MYHQGHCLERVSKHPKHFVGYSTGAQVISVVENMLGTYFLHCKCGSLVNHLQASRENKSTSTDNVTSLQEALNGTTNVYYECVCSVSQSS</sequence>